<protein>
    <recommendedName>
        <fullName evidence="3">Holin</fullName>
    </recommendedName>
</protein>
<dbReference type="Proteomes" id="UP000460715">
    <property type="component" value="Unassembled WGS sequence"/>
</dbReference>
<dbReference type="AlphaFoldDB" id="A0A845B9I7"/>
<evidence type="ECO:0000313" key="1">
    <source>
        <dbReference type="EMBL" id="MXP62764.1"/>
    </source>
</evidence>
<comment type="caution">
    <text evidence="1">The sequence shown here is derived from an EMBL/GenBank/DDBJ whole genome shotgun (WGS) entry which is preliminary data.</text>
</comment>
<gene>
    <name evidence="1" type="ORF">E0493_05280</name>
</gene>
<sequence>MMETWIRVQISQPSTWRGLFLVLTAGLGISISPEMQNALPNLAIAALGVWEALRKGNRFGEPGA</sequence>
<organism evidence="1 2">
    <name type="scientific">Teichococcus coralli</name>
    <dbReference type="NCBI Taxonomy" id="2545983"/>
    <lineage>
        <taxon>Bacteria</taxon>
        <taxon>Pseudomonadati</taxon>
        <taxon>Pseudomonadota</taxon>
        <taxon>Alphaproteobacteria</taxon>
        <taxon>Acetobacterales</taxon>
        <taxon>Roseomonadaceae</taxon>
        <taxon>Roseomonas</taxon>
    </lineage>
</organism>
<keyword evidence="2" id="KW-1185">Reference proteome</keyword>
<dbReference type="EMBL" id="SNVJ01000003">
    <property type="protein sequence ID" value="MXP62764.1"/>
    <property type="molecule type" value="Genomic_DNA"/>
</dbReference>
<name>A0A845B9I7_9PROT</name>
<proteinExistence type="predicted"/>
<accession>A0A845B9I7</accession>
<evidence type="ECO:0000313" key="2">
    <source>
        <dbReference type="Proteomes" id="UP000460715"/>
    </source>
</evidence>
<reference evidence="1 2" key="1">
    <citation type="submission" date="2019-03" db="EMBL/GenBank/DDBJ databases">
        <title>Roseomonas sp. a novel Roseomonas species isolated from Sea whip Gorgonian.</title>
        <authorList>
            <person name="Li F."/>
            <person name="Pan X."/>
            <person name="Huang S."/>
            <person name="Li Z."/>
            <person name="Meng B."/>
        </authorList>
    </citation>
    <scope>NUCLEOTIDE SEQUENCE [LARGE SCALE GENOMIC DNA]</scope>
    <source>
        <strain evidence="1 2">M0104</strain>
    </source>
</reference>
<evidence type="ECO:0008006" key="3">
    <source>
        <dbReference type="Google" id="ProtNLM"/>
    </source>
</evidence>